<keyword evidence="2" id="KW-1133">Transmembrane helix</keyword>
<protein>
    <submittedName>
        <fullName evidence="3">MFS transporter</fullName>
    </submittedName>
</protein>
<evidence type="ECO:0000256" key="2">
    <source>
        <dbReference type="SAM" id="Phobius"/>
    </source>
</evidence>
<feature type="non-terminal residue" evidence="3">
    <location>
        <position position="1"/>
    </location>
</feature>
<keyword evidence="2" id="KW-0812">Transmembrane</keyword>
<proteinExistence type="predicted"/>
<accession>A0A6N9VAK5</accession>
<evidence type="ECO:0000313" key="4">
    <source>
        <dbReference type="Proteomes" id="UP000471648"/>
    </source>
</evidence>
<keyword evidence="2" id="KW-0472">Membrane</keyword>
<evidence type="ECO:0000313" key="3">
    <source>
        <dbReference type="EMBL" id="NEB68099.1"/>
    </source>
</evidence>
<feature type="transmembrane region" description="Helical" evidence="2">
    <location>
        <begin position="12"/>
        <end position="32"/>
    </location>
</feature>
<evidence type="ECO:0000256" key="1">
    <source>
        <dbReference type="SAM" id="MobiDB-lite"/>
    </source>
</evidence>
<gene>
    <name evidence="3" type="ORF">G3I39_13730</name>
</gene>
<sequence>AAAGHSGPELYGLSLTVMTGLLVVGFLANELVRPVHPRHHVTPPGSAPAAVPEHAPKEAAAHDDAR</sequence>
<dbReference type="Proteomes" id="UP000471648">
    <property type="component" value="Unassembled WGS sequence"/>
</dbReference>
<feature type="region of interest" description="Disordered" evidence="1">
    <location>
        <begin position="36"/>
        <end position="66"/>
    </location>
</feature>
<dbReference type="EMBL" id="JAAGME010000587">
    <property type="protein sequence ID" value="NEB68099.1"/>
    <property type="molecule type" value="Genomic_DNA"/>
</dbReference>
<reference evidence="3 4" key="1">
    <citation type="submission" date="2020-01" db="EMBL/GenBank/DDBJ databases">
        <title>Insect and environment-associated Actinomycetes.</title>
        <authorList>
            <person name="Currrie C."/>
            <person name="Chevrette M."/>
            <person name="Carlson C."/>
            <person name="Stubbendieck R."/>
            <person name="Wendt-Pienkowski E."/>
        </authorList>
    </citation>
    <scope>NUCLEOTIDE SEQUENCE [LARGE SCALE GENOMIC DNA]</scope>
    <source>
        <strain evidence="3 4">SID14438</strain>
    </source>
</reference>
<name>A0A6N9VAK5_STRMI</name>
<comment type="caution">
    <text evidence="3">The sequence shown here is derived from an EMBL/GenBank/DDBJ whole genome shotgun (WGS) entry which is preliminary data.</text>
</comment>
<dbReference type="AlphaFoldDB" id="A0A6N9VAK5"/>
<feature type="compositionally biased region" description="Basic and acidic residues" evidence="1">
    <location>
        <begin position="54"/>
        <end position="66"/>
    </location>
</feature>
<organism evidence="3 4">
    <name type="scientific">Streptomyces microflavus</name>
    <name type="common">Streptomyces lipmanii</name>
    <dbReference type="NCBI Taxonomy" id="1919"/>
    <lineage>
        <taxon>Bacteria</taxon>
        <taxon>Bacillati</taxon>
        <taxon>Actinomycetota</taxon>
        <taxon>Actinomycetes</taxon>
        <taxon>Kitasatosporales</taxon>
        <taxon>Streptomycetaceae</taxon>
        <taxon>Streptomyces</taxon>
    </lineage>
</organism>